<proteinExistence type="predicted"/>
<reference evidence="2" key="1">
    <citation type="submission" date="2015-08" db="EMBL/GenBank/DDBJ databases">
        <authorList>
            <person name="Babu N.S."/>
            <person name="Beckwith C.J."/>
            <person name="Beseler K.G."/>
            <person name="Brison A."/>
            <person name="Carone J.V."/>
            <person name="Caskin T.P."/>
            <person name="Diamond M."/>
            <person name="Durham M.E."/>
            <person name="Foxe J.M."/>
            <person name="Go M."/>
            <person name="Henderson B.A."/>
            <person name="Jones I.B."/>
            <person name="McGettigan J.A."/>
            <person name="Micheletti S.J."/>
            <person name="Nasrallah M.E."/>
            <person name="Ortiz D."/>
            <person name="Piller C.R."/>
            <person name="Privatt S.R."/>
            <person name="Schneider S.L."/>
            <person name="Sharp S."/>
            <person name="Smith T.C."/>
            <person name="Stanton J.D."/>
            <person name="Ullery H.E."/>
            <person name="Wilson R.J."/>
            <person name="Serrano M.G."/>
            <person name="Buck G."/>
            <person name="Lee V."/>
            <person name="Wang Y."/>
            <person name="Carvalho R."/>
            <person name="Voegtly L."/>
            <person name="Shi R."/>
            <person name="Duckworth R."/>
            <person name="Johnson A."/>
            <person name="Loviza R."/>
            <person name="Walstead R."/>
            <person name="Shah Z."/>
            <person name="Kiflezghi M."/>
            <person name="Wade K."/>
            <person name="Ball S.L."/>
            <person name="Bradley K.W."/>
            <person name="Asai D.J."/>
            <person name="Bowman C.A."/>
            <person name="Russell D.A."/>
            <person name="Pope W.H."/>
            <person name="Jacobs-Sera D."/>
            <person name="Hendrix R.W."/>
            <person name="Hatfull G.F."/>
        </authorList>
    </citation>
    <scope>NUCLEOTIDE SEQUENCE</scope>
</reference>
<gene>
    <name evidence="2" type="ORF">NOCA1130389</name>
</gene>
<evidence type="ECO:0000313" key="2">
    <source>
        <dbReference type="EMBL" id="CUR58115.1"/>
    </source>
</evidence>
<evidence type="ECO:0000256" key="1">
    <source>
        <dbReference type="SAM" id="MobiDB-lite"/>
    </source>
</evidence>
<protein>
    <submittedName>
        <fullName evidence="2">Uncharacterized protein</fullName>
    </submittedName>
</protein>
<name>A0A2P2C7Y4_9ZZZZ</name>
<feature type="region of interest" description="Disordered" evidence="1">
    <location>
        <begin position="266"/>
        <end position="285"/>
    </location>
</feature>
<dbReference type="AlphaFoldDB" id="A0A2P2C7Y4"/>
<dbReference type="EMBL" id="CZKB01000005">
    <property type="protein sequence ID" value="CUR58115.1"/>
    <property type="molecule type" value="Genomic_DNA"/>
</dbReference>
<organism evidence="2">
    <name type="scientific">metagenome</name>
    <dbReference type="NCBI Taxonomy" id="256318"/>
    <lineage>
        <taxon>unclassified sequences</taxon>
        <taxon>metagenomes</taxon>
    </lineage>
</organism>
<accession>A0A2P2C7Y4</accession>
<sequence length="285" mass="31210">MTVLEKLLVPEVSQRVVEQGYDWLTGPVYRPDDLIGLTPVERVRALGLDGADGPFGEAPDHVDVIRFGTNPLMDLRVPTNAPGHAEVPWPTYPTGFLRIAAPVWILTLTRVPVSARFIRIGLDGTEKEFSRYQGAARGWQGAKGYFPPLHLIGPRAKAGGLDLPCSYTADQQAVEMVWSGDEQVPDGFTQARPRVHARVVPVAECEVFDIALVGRWRERRVRVLQQVGDEVLVLVTPDSRADADELGATEVEPGIFRAVIPAGELTDTEGVRSDPMPTQPRATHG</sequence>